<organism evidence="1 2">
    <name type="scientific">Noviherbaspirillum aridicola</name>
    <dbReference type="NCBI Taxonomy" id="2849687"/>
    <lineage>
        <taxon>Bacteria</taxon>
        <taxon>Pseudomonadati</taxon>
        <taxon>Pseudomonadota</taxon>
        <taxon>Betaproteobacteria</taxon>
        <taxon>Burkholderiales</taxon>
        <taxon>Oxalobacteraceae</taxon>
        <taxon>Noviherbaspirillum</taxon>
    </lineage>
</organism>
<dbReference type="Proteomes" id="UP000887222">
    <property type="component" value="Unassembled WGS sequence"/>
</dbReference>
<dbReference type="RefSeq" id="WP_220806271.1">
    <property type="nucleotide sequence ID" value="NZ_BPMK01000001.1"/>
</dbReference>
<keyword evidence="2" id="KW-1185">Reference proteome</keyword>
<comment type="caution">
    <text evidence="1">The sequence shown here is derived from an EMBL/GenBank/DDBJ whole genome shotgun (WGS) entry which is preliminary data.</text>
</comment>
<protein>
    <submittedName>
        <fullName evidence="1">Uncharacterized protein</fullName>
    </submittedName>
</protein>
<gene>
    <name evidence="1" type="ORF">NCCP691_00960</name>
</gene>
<name>A0ABQ4PYX6_9BURK</name>
<sequence>MMDLQAIKAAAMEYRDGDRDDEEWPVVESNFHVLAADPERIVALVASLEAMGKLVRDLTGYIKLAGRDKPDPVRDDLLAQARQLLAANGL</sequence>
<evidence type="ECO:0000313" key="1">
    <source>
        <dbReference type="EMBL" id="GIZ50082.1"/>
    </source>
</evidence>
<accession>A0ABQ4PYX6</accession>
<dbReference type="EMBL" id="BPMK01000001">
    <property type="protein sequence ID" value="GIZ50082.1"/>
    <property type="molecule type" value="Genomic_DNA"/>
</dbReference>
<proteinExistence type="predicted"/>
<reference evidence="1 2" key="1">
    <citation type="journal article" date="2022" name="Int. J. Syst. Evol. Microbiol.">
        <title>Noviherbaspirillum aridicola sp. nov., isolated from an arid soil in Pakistan.</title>
        <authorList>
            <person name="Khan I.U."/>
            <person name="Saqib M."/>
            <person name="Amin A."/>
            <person name="Hussain F."/>
            <person name="Li L."/>
            <person name="Liu Y.H."/>
            <person name="Fang B.Z."/>
            <person name="Ahmed I."/>
            <person name="Li W.J."/>
        </authorList>
    </citation>
    <scope>NUCLEOTIDE SEQUENCE [LARGE SCALE GENOMIC DNA]</scope>
    <source>
        <strain evidence="1 2">NCCP-691</strain>
    </source>
</reference>
<evidence type="ECO:0000313" key="2">
    <source>
        <dbReference type="Proteomes" id="UP000887222"/>
    </source>
</evidence>